<dbReference type="Gene3D" id="3.40.50.300">
    <property type="entry name" value="P-loop containing nucleotide triphosphate hydrolases"/>
    <property type="match status" value="1"/>
</dbReference>
<dbReference type="Proteomes" id="UP001178507">
    <property type="component" value="Unassembled WGS sequence"/>
</dbReference>
<reference evidence="1" key="1">
    <citation type="submission" date="2023-08" db="EMBL/GenBank/DDBJ databases">
        <authorList>
            <person name="Chen Y."/>
            <person name="Shah S."/>
            <person name="Dougan E. K."/>
            <person name="Thang M."/>
            <person name="Chan C."/>
        </authorList>
    </citation>
    <scope>NUCLEOTIDE SEQUENCE</scope>
</reference>
<dbReference type="EMBL" id="CAUJNA010000218">
    <property type="protein sequence ID" value="CAJ1373809.1"/>
    <property type="molecule type" value="Genomic_DNA"/>
</dbReference>
<keyword evidence="2" id="KW-1185">Reference proteome</keyword>
<dbReference type="GO" id="GO:0008146">
    <property type="term" value="F:sulfotransferase activity"/>
    <property type="evidence" value="ECO:0007669"/>
    <property type="project" value="InterPro"/>
</dbReference>
<dbReference type="InterPro" id="IPR005331">
    <property type="entry name" value="Sulfotransferase"/>
</dbReference>
<evidence type="ECO:0000313" key="2">
    <source>
        <dbReference type="Proteomes" id="UP001178507"/>
    </source>
</evidence>
<proteinExistence type="predicted"/>
<comment type="caution">
    <text evidence="1">The sequence shown here is derived from an EMBL/GenBank/DDBJ whole genome shotgun (WGS) entry which is preliminary data.</text>
</comment>
<name>A0AA36HSR7_9DINO</name>
<gene>
    <name evidence="1" type="ORF">EVOR1521_LOCUS3529</name>
</gene>
<dbReference type="InterPro" id="IPR027417">
    <property type="entry name" value="P-loop_NTPase"/>
</dbReference>
<dbReference type="Pfam" id="PF03567">
    <property type="entry name" value="Sulfotransfer_2"/>
    <property type="match status" value="1"/>
</dbReference>
<organism evidence="1 2">
    <name type="scientific">Effrenium voratum</name>
    <dbReference type="NCBI Taxonomy" id="2562239"/>
    <lineage>
        <taxon>Eukaryota</taxon>
        <taxon>Sar</taxon>
        <taxon>Alveolata</taxon>
        <taxon>Dinophyceae</taxon>
        <taxon>Suessiales</taxon>
        <taxon>Symbiodiniaceae</taxon>
        <taxon>Effrenium</taxon>
    </lineage>
</organism>
<accession>A0AA36HSR7</accession>
<dbReference type="AlphaFoldDB" id="A0AA36HSR7"/>
<protein>
    <submittedName>
        <fullName evidence="1">Uncharacterized protein</fullName>
    </submittedName>
</protein>
<evidence type="ECO:0000313" key="1">
    <source>
        <dbReference type="EMBL" id="CAJ1373809.1"/>
    </source>
</evidence>
<sequence>MSSGRKRKVVVKCDVALAKLKLLHITKTAGTALESLGQQLGVKWGRRWTQLHAQRGKLHPPHAGRLRSEWWHVPPRLFLENPYRNYVTFAVVRCPYARAISEFRCRWKGFCAPARGDAQKERRAHAKALELNQWLRQKLSKAARPPYQNCHFIPQHLYIFDTEGNRCVQEENVLRFEHLAEDLKAFGKRHGCDFPQIPRANESEMPKFTVDDLEDETRALIESEFSDDFSLLGFQKLGTKDDP</sequence>
<dbReference type="GO" id="GO:0016020">
    <property type="term" value="C:membrane"/>
    <property type="evidence" value="ECO:0007669"/>
    <property type="project" value="InterPro"/>
</dbReference>